<dbReference type="EMBL" id="WKLT01000115">
    <property type="protein sequence ID" value="MRY60737.1"/>
    <property type="molecule type" value="Genomic_DNA"/>
</dbReference>
<accession>A0A7K0GPV9</accession>
<evidence type="ECO:0000313" key="1">
    <source>
        <dbReference type="EMBL" id="MRY60737.1"/>
    </source>
</evidence>
<name>A0A7K0GPV9_PARDI</name>
<proteinExistence type="predicted"/>
<dbReference type="Proteomes" id="UP000463337">
    <property type="component" value="Unassembled WGS sequence"/>
</dbReference>
<gene>
    <name evidence="1" type="ORF">GKD59_23215</name>
</gene>
<comment type="caution">
    <text evidence="1">The sequence shown here is derived from an EMBL/GenBank/DDBJ whole genome shotgun (WGS) entry which is preliminary data.</text>
</comment>
<feature type="non-terminal residue" evidence="1">
    <location>
        <position position="152"/>
    </location>
</feature>
<dbReference type="AlphaFoldDB" id="A0A7K0GPV9"/>
<sequence>MAEFIGLFGRVADVKAVKSLGVCRVVIEVPIEQHRQVTNGFWDADVLVTLSDGKQGYGMAASCQPSVDSCDDERPSETDYGHYYQALYKSGFFNNPHLWGWAGSDADYQAWVREQASCVTGKRDWVESLGAGRCEYAHVRRVAGGGGISIKP</sequence>
<protein>
    <submittedName>
        <fullName evidence="1">Uncharacterized protein</fullName>
    </submittedName>
</protein>
<reference evidence="1 2" key="1">
    <citation type="journal article" date="2019" name="Nat. Med.">
        <title>A library of human gut bacterial isolates paired with longitudinal multiomics data enables mechanistic microbiome research.</title>
        <authorList>
            <person name="Poyet M."/>
            <person name="Groussin M."/>
            <person name="Gibbons S.M."/>
            <person name="Avila-Pacheco J."/>
            <person name="Jiang X."/>
            <person name="Kearney S.M."/>
            <person name="Perrotta A.R."/>
            <person name="Berdy B."/>
            <person name="Zhao S."/>
            <person name="Lieberman T.D."/>
            <person name="Swanson P.K."/>
            <person name="Smith M."/>
            <person name="Roesemann S."/>
            <person name="Alexander J.E."/>
            <person name="Rich S.A."/>
            <person name="Livny J."/>
            <person name="Vlamakis H."/>
            <person name="Clish C."/>
            <person name="Bullock K."/>
            <person name="Deik A."/>
            <person name="Scott J."/>
            <person name="Pierce K.A."/>
            <person name="Xavier R.J."/>
            <person name="Alm E.J."/>
        </authorList>
    </citation>
    <scope>NUCLEOTIDE SEQUENCE [LARGE SCALE GENOMIC DNA]</scope>
    <source>
        <strain evidence="1 2">BIOML-A41</strain>
    </source>
</reference>
<evidence type="ECO:0000313" key="2">
    <source>
        <dbReference type="Proteomes" id="UP000463337"/>
    </source>
</evidence>
<organism evidence="1 2">
    <name type="scientific">Parabacteroides distasonis</name>
    <dbReference type="NCBI Taxonomy" id="823"/>
    <lineage>
        <taxon>Bacteria</taxon>
        <taxon>Pseudomonadati</taxon>
        <taxon>Bacteroidota</taxon>
        <taxon>Bacteroidia</taxon>
        <taxon>Bacteroidales</taxon>
        <taxon>Tannerellaceae</taxon>
        <taxon>Parabacteroides</taxon>
    </lineage>
</organism>
<dbReference type="RefSeq" id="WP_206671625.1">
    <property type="nucleotide sequence ID" value="NZ_WKLT01000115.1"/>
</dbReference>